<dbReference type="RefSeq" id="WP_332864311.1">
    <property type="nucleotide sequence ID" value="NZ_JBAFSM010000010.1"/>
</dbReference>
<reference evidence="1 2" key="1">
    <citation type="submission" date="2024-01" db="EMBL/GenBank/DDBJ databases">
        <title>Genomic insights into the taxonomy and metabolism of the cyanobacterium Pannus brasiliensis CCIBt3594.</title>
        <authorList>
            <person name="Machado M."/>
            <person name="Botero N.B."/>
            <person name="Andreote A.P.D."/>
            <person name="Feitosa A.M.T."/>
            <person name="Popin R."/>
            <person name="Sivonen K."/>
            <person name="Fiore M.F."/>
        </authorList>
    </citation>
    <scope>NUCLEOTIDE SEQUENCE [LARGE SCALE GENOMIC DNA]</scope>
    <source>
        <strain evidence="1 2">CCIBt3594</strain>
    </source>
</reference>
<dbReference type="Pfam" id="PF14384">
    <property type="entry name" value="BrnA_antitoxin"/>
    <property type="match status" value="1"/>
</dbReference>
<protein>
    <submittedName>
        <fullName evidence="1">BrnA antitoxin family protein</fullName>
    </submittedName>
</protein>
<dbReference type="Proteomes" id="UP001328733">
    <property type="component" value="Unassembled WGS sequence"/>
</dbReference>
<accession>A0AAW9QGF3</accession>
<organism evidence="1 2">
    <name type="scientific">Pannus brasiliensis CCIBt3594</name>
    <dbReference type="NCBI Taxonomy" id="1427578"/>
    <lineage>
        <taxon>Bacteria</taxon>
        <taxon>Bacillati</taxon>
        <taxon>Cyanobacteriota</taxon>
        <taxon>Cyanophyceae</taxon>
        <taxon>Oscillatoriophycideae</taxon>
        <taxon>Chroococcales</taxon>
        <taxon>Microcystaceae</taxon>
        <taxon>Pannus</taxon>
    </lineage>
</organism>
<evidence type="ECO:0000313" key="2">
    <source>
        <dbReference type="Proteomes" id="UP001328733"/>
    </source>
</evidence>
<comment type="caution">
    <text evidence="1">The sequence shown here is derived from an EMBL/GenBank/DDBJ whole genome shotgun (WGS) entry which is preliminary data.</text>
</comment>
<gene>
    <name evidence="1" type="ORF">V0288_06905</name>
</gene>
<dbReference type="AlphaFoldDB" id="A0AAW9QGF3"/>
<sequence length="59" mass="6719">MAGGDGSRSLVKVPVTIRLDPAVLAWYKRQVPRGYQTLINAVLEKYMLDREAEIRSEKE</sequence>
<keyword evidence="2" id="KW-1185">Reference proteome</keyword>
<dbReference type="EMBL" id="JBAFSM010000010">
    <property type="protein sequence ID" value="MEG3436845.1"/>
    <property type="molecule type" value="Genomic_DNA"/>
</dbReference>
<proteinExistence type="predicted"/>
<evidence type="ECO:0000313" key="1">
    <source>
        <dbReference type="EMBL" id="MEG3436845.1"/>
    </source>
</evidence>
<dbReference type="InterPro" id="IPR025528">
    <property type="entry name" value="BrnA_antitoxin"/>
</dbReference>
<name>A0AAW9QGF3_9CHRO</name>